<dbReference type="CDD" id="cd09159">
    <property type="entry name" value="PLDc_ybhO_like_2"/>
    <property type="match status" value="1"/>
</dbReference>
<feature type="transmembrane region" description="Helical" evidence="1">
    <location>
        <begin position="453"/>
        <end position="471"/>
    </location>
</feature>
<dbReference type="Gene3D" id="3.30.870.10">
    <property type="entry name" value="Endonuclease Chain A"/>
    <property type="match status" value="2"/>
</dbReference>
<dbReference type="AlphaFoldDB" id="A0A7U3MW23"/>
<protein>
    <submittedName>
        <fullName evidence="3">Cardiolipin synthetase</fullName>
    </submittedName>
</protein>
<dbReference type="GO" id="GO:0030572">
    <property type="term" value="F:phosphatidyltransferase activity"/>
    <property type="evidence" value="ECO:0007669"/>
    <property type="project" value="UniProtKB-ARBA"/>
</dbReference>
<reference evidence="3" key="1">
    <citation type="submission" date="2020-05" db="EMBL/GenBank/DDBJ databases">
        <title>Structure and Biosynthesis of Myxolipoxazoles and Myxopyrimidinols: Unique Myxobacterial Fatty Acids Featuring Isoxazole and 4-Pyrimidinol Heterocycles.</title>
        <authorList>
            <person name="Popoff A."/>
            <person name="Hug J.J."/>
            <person name="Walesch S."/>
            <person name="Garcia R."/>
            <person name="Mueller R."/>
        </authorList>
    </citation>
    <scope>NUCLEOTIDE SEQUENCE</scope>
    <source>
        <strain evidence="3">Sg a32</strain>
    </source>
</reference>
<dbReference type="InterPro" id="IPR025202">
    <property type="entry name" value="PLD-like_dom"/>
</dbReference>
<evidence type="ECO:0000313" key="3">
    <source>
        <dbReference type="EMBL" id="QKW94317.1"/>
    </source>
</evidence>
<name>A0A7U3MW23_STIAU</name>
<dbReference type="EMBL" id="MT513751">
    <property type="protein sequence ID" value="QKW94317.1"/>
    <property type="molecule type" value="Genomic_DNA"/>
</dbReference>
<sequence>MCAAGCSLLEVAVLPAPRGLIHDIAEQAFSRAAGAPLISGNAVRVLLDGEENYSAWLEAIRHAGQSVLFENYIIEEDEVGWAFAEALSERARAGVKVRVIRDWLGSLGGASNQFWRGLEAAGVEVRCFNPPQLTSPLGWLSRDHRKMIAIDGRIGFVTGLCVSKRWLGDPARPLSAWRDTGLEVRGPAIVYLERAFAQVWRETGAALPPELLSEPGSIPLAGQVSLRIVADEPNSTGLFRLDQIIAAAARRTLWLTDAYFVGFAPYVQALRAAARDGVDVRLLVPSTTDLPLISPLSRAGYRPLLEAGVRVFEWNGTMIHAKTAVADGRWARIGSSNLNLASFVGNYELDAAIDDEQVARKMEEIYEADLSNSTEITLTARKRVKPLRPRRVRAPLGARPPVGAVRFANAVGAAAAASTRTLGAVESSIMLGLALMLLAIAAIAIAWPTGMAYSIAAIGVWFALTLLLRIYRTARQRQHEAAGGARSAPPE</sequence>
<evidence type="ECO:0000259" key="2">
    <source>
        <dbReference type="PROSITE" id="PS50035"/>
    </source>
</evidence>
<dbReference type="GO" id="GO:0032049">
    <property type="term" value="P:cardiolipin biosynthetic process"/>
    <property type="evidence" value="ECO:0007669"/>
    <property type="project" value="UniProtKB-ARBA"/>
</dbReference>
<evidence type="ECO:0000256" key="1">
    <source>
        <dbReference type="SAM" id="Phobius"/>
    </source>
</evidence>
<feature type="transmembrane region" description="Helical" evidence="1">
    <location>
        <begin position="429"/>
        <end position="447"/>
    </location>
</feature>
<keyword evidence="1" id="KW-0812">Transmembrane</keyword>
<proteinExistence type="predicted"/>
<dbReference type="SMART" id="SM00155">
    <property type="entry name" value="PLDc"/>
    <property type="match status" value="2"/>
</dbReference>
<dbReference type="CDD" id="cd09110">
    <property type="entry name" value="PLDc_CLS_1"/>
    <property type="match status" value="1"/>
</dbReference>
<organism evidence="3">
    <name type="scientific">Stigmatella aurantiaca</name>
    <dbReference type="NCBI Taxonomy" id="41"/>
    <lineage>
        <taxon>Bacteria</taxon>
        <taxon>Pseudomonadati</taxon>
        <taxon>Myxococcota</taxon>
        <taxon>Myxococcia</taxon>
        <taxon>Myxococcales</taxon>
        <taxon>Cystobacterineae</taxon>
        <taxon>Archangiaceae</taxon>
        <taxon>Stigmatella</taxon>
    </lineage>
</organism>
<dbReference type="PANTHER" id="PTHR21248">
    <property type="entry name" value="CARDIOLIPIN SYNTHASE"/>
    <property type="match status" value="1"/>
</dbReference>
<accession>A0A7U3MW23</accession>
<keyword evidence="1" id="KW-1133">Transmembrane helix</keyword>
<dbReference type="SUPFAM" id="SSF56024">
    <property type="entry name" value="Phospholipase D/nuclease"/>
    <property type="match status" value="2"/>
</dbReference>
<feature type="domain" description="PLD phosphodiesterase" evidence="2">
    <location>
        <begin position="315"/>
        <end position="342"/>
    </location>
</feature>
<dbReference type="InterPro" id="IPR001736">
    <property type="entry name" value="PLipase_D/transphosphatidylase"/>
</dbReference>
<keyword evidence="1" id="KW-0472">Membrane</keyword>
<dbReference type="Pfam" id="PF13091">
    <property type="entry name" value="PLDc_2"/>
    <property type="match status" value="2"/>
</dbReference>
<dbReference type="PROSITE" id="PS50035">
    <property type="entry name" value="PLD"/>
    <property type="match status" value="1"/>
</dbReference>
<dbReference type="PANTHER" id="PTHR21248:SF22">
    <property type="entry name" value="PHOSPHOLIPASE D"/>
    <property type="match status" value="1"/>
</dbReference>